<keyword evidence="3" id="KW-1185">Reference proteome</keyword>
<dbReference type="Proteomes" id="UP000188268">
    <property type="component" value="Unassembled WGS sequence"/>
</dbReference>
<sequence>MERRKRGDNGNHGFPSRAESYGDMRGLDNYKGNKTVTQGIVGGSEESSGETPSIAATLLEKNPTCSCSPSQTAYI</sequence>
<dbReference type="AlphaFoldDB" id="A0A1R3JT56"/>
<proteinExistence type="predicted"/>
<gene>
    <name evidence="2" type="ORF">CCACVL1_04392</name>
</gene>
<dbReference type="EMBL" id="AWWV01007157">
    <property type="protein sequence ID" value="OMO97974.1"/>
    <property type="molecule type" value="Genomic_DNA"/>
</dbReference>
<evidence type="ECO:0000313" key="2">
    <source>
        <dbReference type="EMBL" id="OMO97974.1"/>
    </source>
</evidence>
<accession>A0A1R3JT56</accession>
<evidence type="ECO:0000256" key="1">
    <source>
        <dbReference type="SAM" id="MobiDB-lite"/>
    </source>
</evidence>
<name>A0A1R3JT56_COCAP</name>
<evidence type="ECO:0000313" key="3">
    <source>
        <dbReference type="Proteomes" id="UP000188268"/>
    </source>
</evidence>
<protein>
    <submittedName>
        <fullName evidence="2">Uncharacterized protein</fullName>
    </submittedName>
</protein>
<organism evidence="2 3">
    <name type="scientific">Corchorus capsularis</name>
    <name type="common">Jute</name>
    <dbReference type="NCBI Taxonomy" id="210143"/>
    <lineage>
        <taxon>Eukaryota</taxon>
        <taxon>Viridiplantae</taxon>
        <taxon>Streptophyta</taxon>
        <taxon>Embryophyta</taxon>
        <taxon>Tracheophyta</taxon>
        <taxon>Spermatophyta</taxon>
        <taxon>Magnoliopsida</taxon>
        <taxon>eudicotyledons</taxon>
        <taxon>Gunneridae</taxon>
        <taxon>Pentapetalae</taxon>
        <taxon>rosids</taxon>
        <taxon>malvids</taxon>
        <taxon>Malvales</taxon>
        <taxon>Malvaceae</taxon>
        <taxon>Grewioideae</taxon>
        <taxon>Apeibeae</taxon>
        <taxon>Corchorus</taxon>
    </lineage>
</organism>
<reference evidence="2 3" key="1">
    <citation type="submission" date="2013-09" db="EMBL/GenBank/DDBJ databases">
        <title>Corchorus capsularis genome sequencing.</title>
        <authorList>
            <person name="Alam M."/>
            <person name="Haque M.S."/>
            <person name="Islam M.S."/>
            <person name="Emdad E.M."/>
            <person name="Islam M.M."/>
            <person name="Ahmed B."/>
            <person name="Halim A."/>
            <person name="Hossen Q.M.M."/>
            <person name="Hossain M.Z."/>
            <person name="Ahmed R."/>
            <person name="Khan M.M."/>
            <person name="Islam R."/>
            <person name="Rashid M.M."/>
            <person name="Khan S.A."/>
            <person name="Rahman M.S."/>
            <person name="Alam M."/>
        </authorList>
    </citation>
    <scope>NUCLEOTIDE SEQUENCE [LARGE SCALE GENOMIC DNA]</scope>
    <source>
        <strain evidence="3">cv. CVL-1</strain>
        <tissue evidence="2">Whole seedling</tissue>
    </source>
</reference>
<comment type="caution">
    <text evidence="2">The sequence shown here is derived from an EMBL/GenBank/DDBJ whole genome shotgun (WGS) entry which is preliminary data.</text>
</comment>
<feature type="region of interest" description="Disordered" evidence="1">
    <location>
        <begin position="1"/>
        <end position="30"/>
    </location>
</feature>
<dbReference type="Gramene" id="OMO97974">
    <property type="protein sequence ID" value="OMO97974"/>
    <property type="gene ID" value="CCACVL1_04392"/>
</dbReference>